<dbReference type="Pfam" id="PF00440">
    <property type="entry name" value="TetR_N"/>
    <property type="match status" value="1"/>
</dbReference>
<proteinExistence type="predicted"/>
<feature type="DNA-binding region" description="H-T-H motif" evidence="4">
    <location>
        <begin position="29"/>
        <end position="48"/>
    </location>
</feature>
<dbReference type="PRINTS" id="PR00455">
    <property type="entry name" value="HTHTETR"/>
</dbReference>
<accession>A0ABW4P531</accession>
<feature type="domain" description="HTH tetR-type" evidence="5">
    <location>
        <begin position="6"/>
        <end position="66"/>
    </location>
</feature>
<evidence type="ECO:0000256" key="2">
    <source>
        <dbReference type="ARBA" id="ARBA00023125"/>
    </source>
</evidence>
<keyword evidence="1" id="KW-0805">Transcription regulation</keyword>
<dbReference type="InterPro" id="IPR001647">
    <property type="entry name" value="HTH_TetR"/>
</dbReference>
<name>A0ABW4P531_9NOCA</name>
<dbReference type="PROSITE" id="PS50977">
    <property type="entry name" value="HTH_TETR_2"/>
    <property type="match status" value="1"/>
</dbReference>
<keyword evidence="7" id="KW-1185">Reference proteome</keyword>
<dbReference type="PANTHER" id="PTHR30055">
    <property type="entry name" value="HTH-TYPE TRANSCRIPTIONAL REGULATOR RUTR"/>
    <property type="match status" value="1"/>
</dbReference>
<dbReference type="SUPFAM" id="SSF48498">
    <property type="entry name" value="Tetracyclin repressor-like, C-terminal domain"/>
    <property type="match status" value="1"/>
</dbReference>
<dbReference type="InterPro" id="IPR036271">
    <property type="entry name" value="Tet_transcr_reg_TetR-rel_C_sf"/>
</dbReference>
<dbReference type="PRINTS" id="PR00400">
    <property type="entry name" value="TETREPRESSOR"/>
</dbReference>
<organism evidence="6 7">
    <name type="scientific">Rhodococcus gannanensis</name>
    <dbReference type="NCBI Taxonomy" id="1960308"/>
    <lineage>
        <taxon>Bacteria</taxon>
        <taxon>Bacillati</taxon>
        <taxon>Actinomycetota</taxon>
        <taxon>Actinomycetes</taxon>
        <taxon>Mycobacteriales</taxon>
        <taxon>Nocardiaceae</taxon>
        <taxon>Rhodococcus</taxon>
    </lineage>
</organism>
<evidence type="ECO:0000256" key="1">
    <source>
        <dbReference type="ARBA" id="ARBA00023015"/>
    </source>
</evidence>
<gene>
    <name evidence="6" type="ORF">ACFSJG_07940</name>
</gene>
<dbReference type="PANTHER" id="PTHR30055:SF151">
    <property type="entry name" value="TRANSCRIPTIONAL REGULATORY PROTEIN"/>
    <property type="match status" value="1"/>
</dbReference>
<sequence>MGRKPAITRKAVVTAAVEIIDRDGMEGFSLERVASALGVRAPSLYNHFADRTEILAEVARAIVLETPRIPDPAPGQWREWLIAESLEFRNTLLRHPNLVPVVFAWFPESLLHKLYAQYSDLLGAHGVPASHHLFLLEAAHRMTVGSAVCTATGRPALIELPSGGAAESRERTGSVARDADELLFVDMLRAFLSGVDLGDPD</sequence>
<protein>
    <submittedName>
        <fullName evidence="6">TetR/AcrR family transcriptional regulator</fullName>
    </submittedName>
</protein>
<reference evidence="7" key="1">
    <citation type="journal article" date="2019" name="Int. J. Syst. Evol. Microbiol.">
        <title>The Global Catalogue of Microorganisms (GCM) 10K type strain sequencing project: providing services to taxonomists for standard genome sequencing and annotation.</title>
        <authorList>
            <consortium name="The Broad Institute Genomics Platform"/>
            <consortium name="The Broad Institute Genome Sequencing Center for Infectious Disease"/>
            <person name="Wu L."/>
            <person name="Ma J."/>
        </authorList>
    </citation>
    <scope>NUCLEOTIDE SEQUENCE [LARGE SCALE GENOMIC DNA]</scope>
    <source>
        <strain evidence="7">DT72</strain>
    </source>
</reference>
<keyword evidence="3" id="KW-0804">Transcription</keyword>
<dbReference type="InterPro" id="IPR003012">
    <property type="entry name" value="Tet_transcr_reg_TetR"/>
</dbReference>
<evidence type="ECO:0000313" key="6">
    <source>
        <dbReference type="EMBL" id="MFD1812140.1"/>
    </source>
</evidence>
<dbReference type="InterPro" id="IPR050109">
    <property type="entry name" value="HTH-type_TetR-like_transc_reg"/>
</dbReference>
<comment type="caution">
    <text evidence="6">The sequence shown here is derived from an EMBL/GenBank/DDBJ whole genome shotgun (WGS) entry which is preliminary data.</text>
</comment>
<dbReference type="EMBL" id="JBHUFB010000009">
    <property type="protein sequence ID" value="MFD1812140.1"/>
    <property type="molecule type" value="Genomic_DNA"/>
</dbReference>
<dbReference type="Gene3D" id="1.10.357.10">
    <property type="entry name" value="Tetracycline Repressor, domain 2"/>
    <property type="match status" value="1"/>
</dbReference>
<evidence type="ECO:0000313" key="7">
    <source>
        <dbReference type="Proteomes" id="UP001597286"/>
    </source>
</evidence>
<keyword evidence="2 4" id="KW-0238">DNA-binding</keyword>
<dbReference type="RefSeq" id="WP_378484658.1">
    <property type="nucleotide sequence ID" value="NZ_JBHUFB010000009.1"/>
</dbReference>
<dbReference type="Proteomes" id="UP001597286">
    <property type="component" value="Unassembled WGS sequence"/>
</dbReference>
<dbReference type="InterPro" id="IPR009057">
    <property type="entry name" value="Homeodomain-like_sf"/>
</dbReference>
<evidence type="ECO:0000259" key="5">
    <source>
        <dbReference type="PROSITE" id="PS50977"/>
    </source>
</evidence>
<evidence type="ECO:0000256" key="3">
    <source>
        <dbReference type="ARBA" id="ARBA00023163"/>
    </source>
</evidence>
<dbReference type="SUPFAM" id="SSF46689">
    <property type="entry name" value="Homeodomain-like"/>
    <property type="match status" value="1"/>
</dbReference>
<evidence type="ECO:0000256" key="4">
    <source>
        <dbReference type="PROSITE-ProRule" id="PRU00335"/>
    </source>
</evidence>